<dbReference type="InterPro" id="IPR012133">
    <property type="entry name" value="Alpha-hydoxy_acid_DH_FMN"/>
</dbReference>
<dbReference type="Gene3D" id="3.20.20.70">
    <property type="entry name" value="Aldolase class I"/>
    <property type="match status" value="1"/>
</dbReference>
<feature type="binding site" evidence="5">
    <location>
        <begin position="372"/>
        <end position="376"/>
    </location>
    <ligand>
        <name>FMN</name>
        <dbReference type="ChEBI" id="CHEBI:58210"/>
    </ligand>
</feature>
<dbReference type="PANTHER" id="PTHR10578:SF143">
    <property type="entry name" value="FMN-DEPENDENT ALPHA-HYDROXY ACID DEHYDROGENASE PB1A11.03"/>
    <property type="match status" value="1"/>
</dbReference>
<dbReference type="EMBL" id="JYIZ01000047">
    <property type="protein sequence ID" value="KJL40069.1"/>
    <property type="molecule type" value="Genomic_DNA"/>
</dbReference>
<evidence type="ECO:0000256" key="4">
    <source>
        <dbReference type="PIRSR" id="PIRSR000138-1"/>
    </source>
</evidence>
<evidence type="ECO:0000256" key="3">
    <source>
        <dbReference type="ARBA" id="ARBA00024042"/>
    </source>
</evidence>
<dbReference type="RefSeq" id="WP_045275608.1">
    <property type="nucleotide sequence ID" value="NZ_BAAAUP010000003.1"/>
</dbReference>
<evidence type="ECO:0000256" key="2">
    <source>
        <dbReference type="ARBA" id="ARBA00023002"/>
    </source>
</evidence>
<comment type="cofactor">
    <cofactor evidence="1">
        <name>FMN</name>
        <dbReference type="ChEBI" id="CHEBI:58210"/>
    </cofactor>
</comment>
<feature type="binding site" evidence="5">
    <location>
        <position position="59"/>
    </location>
    <ligand>
        <name>glyoxylate</name>
        <dbReference type="ChEBI" id="CHEBI:36655"/>
    </ligand>
</feature>
<feature type="binding site" evidence="5">
    <location>
        <position position="339"/>
    </location>
    <ligand>
        <name>FMN</name>
        <dbReference type="ChEBI" id="CHEBI:58210"/>
    </ligand>
</feature>
<dbReference type="PIRSF" id="PIRSF000138">
    <property type="entry name" value="Al-hdrx_acd_dh"/>
    <property type="match status" value="1"/>
</dbReference>
<dbReference type="InterPro" id="IPR013785">
    <property type="entry name" value="Aldolase_TIM"/>
</dbReference>
<keyword evidence="8" id="KW-1185">Reference proteome</keyword>
<comment type="similarity">
    <text evidence="3">Belongs to the FMN-dependent alpha-hydroxy acid dehydrogenase family.</text>
</comment>
<feature type="active site" description="Proton acceptor" evidence="4">
    <location>
        <position position="341"/>
    </location>
</feature>
<feature type="binding site" evidence="5">
    <location>
        <begin position="112"/>
        <end position="114"/>
    </location>
    <ligand>
        <name>FMN</name>
        <dbReference type="ChEBI" id="CHEBI:58210"/>
    </ligand>
</feature>
<keyword evidence="2 7" id="KW-0560">Oxidoreductase</keyword>
<name>A0A0M2H1E5_9MICO</name>
<dbReference type="PATRIC" id="fig|92835.4.peg.1678"/>
<organism evidence="7 8">
    <name type="scientific">Microbacterium terrae</name>
    <dbReference type="NCBI Taxonomy" id="69369"/>
    <lineage>
        <taxon>Bacteria</taxon>
        <taxon>Bacillati</taxon>
        <taxon>Actinomycetota</taxon>
        <taxon>Actinomycetes</taxon>
        <taxon>Micrococcales</taxon>
        <taxon>Microbacteriaceae</taxon>
        <taxon>Microbacterium</taxon>
    </lineage>
</organism>
<feature type="binding site" evidence="5">
    <location>
        <position position="344"/>
    </location>
    <ligand>
        <name>glyoxylate</name>
        <dbReference type="ChEBI" id="CHEBI:36655"/>
    </ligand>
</feature>
<feature type="binding site" evidence="5">
    <location>
        <position position="191"/>
    </location>
    <ligand>
        <name>FMN</name>
        <dbReference type="ChEBI" id="CHEBI:58210"/>
    </ligand>
</feature>
<comment type="caution">
    <text evidence="7">The sequence shown here is derived from an EMBL/GenBank/DDBJ whole genome shotgun (WGS) entry which is preliminary data.</text>
</comment>
<feature type="binding site" evidence="5">
    <location>
        <begin position="395"/>
        <end position="396"/>
    </location>
    <ligand>
        <name>FMN</name>
        <dbReference type="ChEBI" id="CHEBI:58210"/>
    </ligand>
</feature>
<feature type="domain" description="FMN hydroxy acid dehydrogenase" evidence="6">
    <location>
        <begin position="33"/>
        <end position="444"/>
    </location>
</feature>
<dbReference type="PROSITE" id="PS00557">
    <property type="entry name" value="FMN_HYDROXY_ACID_DH_1"/>
    <property type="match status" value="1"/>
</dbReference>
<feature type="binding site" evidence="5">
    <location>
        <position position="200"/>
    </location>
    <ligand>
        <name>glyoxylate</name>
        <dbReference type="ChEBI" id="CHEBI:36655"/>
    </ligand>
</feature>
<accession>A0A0M2H1E5</accession>
<feature type="binding site" evidence="5">
    <location>
        <position position="317"/>
    </location>
    <ligand>
        <name>FMN</name>
        <dbReference type="ChEBI" id="CHEBI:58210"/>
    </ligand>
</feature>
<feature type="binding site" evidence="5">
    <location>
        <position position="141"/>
    </location>
    <ligand>
        <name>FMN</name>
        <dbReference type="ChEBI" id="CHEBI:58210"/>
    </ligand>
</feature>
<dbReference type="AlphaFoldDB" id="A0A0M2H1E5"/>
<gene>
    <name evidence="7" type="ORF">RS81_01658</name>
</gene>
<dbReference type="InterPro" id="IPR008259">
    <property type="entry name" value="FMN_hydac_DH_AS"/>
</dbReference>
<dbReference type="OrthoDB" id="9770452at2"/>
<evidence type="ECO:0000313" key="7">
    <source>
        <dbReference type="EMBL" id="KJL40069.1"/>
    </source>
</evidence>
<evidence type="ECO:0000256" key="1">
    <source>
        <dbReference type="ARBA" id="ARBA00001917"/>
    </source>
</evidence>
<keyword evidence="5" id="KW-0285">Flavoprotein</keyword>
<dbReference type="GO" id="GO:0010181">
    <property type="term" value="F:FMN binding"/>
    <property type="evidence" value="ECO:0007669"/>
    <property type="project" value="InterPro"/>
</dbReference>
<dbReference type="SUPFAM" id="SSF51395">
    <property type="entry name" value="FMN-linked oxidoreductases"/>
    <property type="match status" value="1"/>
</dbReference>
<feature type="binding site" evidence="5">
    <location>
        <position position="165"/>
    </location>
    <ligand>
        <name>glyoxylate</name>
        <dbReference type="ChEBI" id="CHEBI:36655"/>
    </ligand>
</feature>
<keyword evidence="5" id="KW-0288">FMN</keyword>
<dbReference type="PANTHER" id="PTHR10578">
    <property type="entry name" value="S -2-HYDROXY-ACID OXIDASE-RELATED"/>
    <property type="match status" value="1"/>
</dbReference>
<feature type="binding site" evidence="5">
    <location>
        <position position="163"/>
    </location>
    <ligand>
        <name>FMN</name>
        <dbReference type="ChEBI" id="CHEBI:58210"/>
    </ligand>
</feature>
<dbReference type="Pfam" id="PF01070">
    <property type="entry name" value="FMN_dh"/>
    <property type="match status" value="1"/>
</dbReference>
<reference evidence="7 8" key="1">
    <citation type="submission" date="2015-02" db="EMBL/GenBank/DDBJ databases">
        <title>Draft genome sequences of ten Microbacterium spp. with emphasis on heavy metal contaminated environments.</title>
        <authorList>
            <person name="Corretto E."/>
        </authorList>
    </citation>
    <scope>NUCLEOTIDE SEQUENCE [LARGE SCALE GENOMIC DNA]</scope>
    <source>
        <strain evidence="7 8">DSM 12510</strain>
    </source>
</reference>
<proteinExistence type="inferred from homology"/>
<dbReference type="PROSITE" id="PS51349">
    <property type="entry name" value="FMN_HYDROXY_ACID_DH_2"/>
    <property type="match status" value="1"/>
</dbReference>
<evidence type="ECO:0000313" key="8">
    <source>
        <dbReference type="Proteomes" id="UP000033956"/>
    </source>
</evidence>
<dbReference type="STRING" id="92835.RS81_01658"/>
<dbReference type="GO" id="GO:0050040">
    <property type="term" value="F:lactate 2-monooxygenase activity"/>
    <property type="evidence" value="ECO:0007669"/>
    <property type="project" value="UniProtKB-EC"/>
</dbReference>
<protein>
    <submittedName>
        <fullName evidence="7">Lactate 2-monooxygenase</fullName>
        <ecNumber evidence="7">1.13.12.4</ecNumber>
    </submittedName>
</protein>
<sequence length="444" mass="46906">MSPSTVAPDDPAAARGIGRRAQSDVYRAGISGTRPLVPVDADALERSARGALSAEAFAYIAGGAGAERTVAANRAAFGRLQVWPRVLRDVSDRDLSVDFLGVRRPAPLLLAPLGVMEMAHADADLAVARAAAALGIPYTLSNQASFPMEQVRDAAPAGARLFQLYWSASHELNASLLRRAEASGCEAIVITLDTHLLGWRTRDLDLAYVPFTRGMGIAQYTSDPVFRRLVRERTSGVRSHADAPPPVRITPKAVLAGMSIARGGAPLTGSRSLRQNLRSPLPRAAVETFLDVFSTPALTWDDLAKAREWTRLPILLKGVVHPDDAARALDAGVDGIWISNHGGRQIDQSVPTLDVLPAIAERVAGRVPIVFDSGVRQGSDAFIALALGATVVALGRPYAYGLGIAGEAGVREVVRNVLAELDITLGLSGHTTIGDVGADALRAV</sequence>
<evidence type="ECO:0000259" key="6">
    <source>
        <dbReference type="PROSITE" id="PS51349"/>
    </source>
</evidence>
<dbReference type="Proteomes" id="UP000033956">
    <property type="component" value="Unassembled WGS sequence"/>
</dbReference>
<dbReference type="InterPro" id="IPR000262">
    <property type="entry name" value="FMN-dep_DH"/>
</dbReference>
<evidence type="ECO:0000256" key="5">
    <source>
        <dbReference type="PIRSR" id="PIRSR000138-2"/>
    </source>
</evidence>
<dbReference type="InterPro" id="IPR037396">
    <property type="entry name" value="FMN_HAD"/>
</dbReference>
<dbReference type="EC" id="1.13.12.4" evidence="7"/>
<feature type="binding site" evidence="5">
    <location>
        <position position="341"/>
    </location>
    <ligand>
        <name>glyoxylate</name>
        <dbReference type="ChEBI" id="CHEBI:36655"/>
    </ligand>
</feature>